<comment type="caution">
    <text evidence="3">The sequence shown here is derived from an EMBL/GenBank/DDBJ whole genome shotgun (WGS) entry which is preliminary data.</text>
</comment>
<keyword evidence="1" id="KW-0472">Membrane</keyword>
<keyword evidence="2" id="KW-0732">Signal</keyword>
<evidence type="ECO:0000313" key="3">
    <source>
        <dbReference type="EMBL" id="GAA4941502.1"/>
    </source>
</evidence>
<evidence type="ECO:0000313" key="4">
    <source>
        <dbReference type="Proteomes" id="UP001499993"/>
    </source>
</evidence>
<evidence type="ECO:0000256" key="2">
    <source>
        <dbReference type="SAM" id="SignalP"/>
    </source>
</evidence>
<feature type="transmembrane region" description="Helical" evidence="1">
    <location>
        <begin position="137"/>
        <end position="156"/>
    </location>
</feature>
<feature type="chain" id="PRO_5045157208" evidence="2">
    <location>
        <begin position="24"/>
        <end position="164"/>
    </location>
</feature>
<protein>
    <submittedName>
        <fullName evidence="3">Uncharacterized protein</fullName>
    </submittedName>
</protein>
<dbReference type="Proteomes" id="UP001499993">
    <property type="component" value="Unassembled WGS sequence"/>
</dbReference>
<proteinExistence type="predicted"/>
<gene>
    <name evidence="3" type="ORF">GCM10023224_24360</name>
</gene>
<accession>A0ABP9GFF3</accession>
<feature type="signal peptide" evidence="2">
    <location>
        <begin position="1"/>
        <end position="23"/>
    </location>
</feature>
<keyword evidence="1" id="KW-0812">Transmembrane</keyword>
<dbReference type="EMBL" id="BAABIK010000012">
    <property type="protein sequence ID" value="GAA4941502.1"/>
    <property type="molecule type" value="Genomic_DNA"/>
</dbReference>
<organism evidence="3 4">
    <name type="scientific">Streptomonospora halophila</name>
    <dbReference type="NCBI Taxonomy" id="427369"/>
    <lineage>
        <taxon>Bacteria</taxon>
        <taxon>Bacillati</taxon>
        <taxon>Actinomycetota</taxon>
        <taxon>Actinomycetes</taxon>
        <taxon>Streptosporangiales</taxon>
        <taxon>Nocardiopsidaceae</taxon>
        <taxon>Streptomonospora</taxon>
    </lineage>
</organism>
<reference evidence="4" key="1">
    <citation type="journal article" date="2019" name="Int. J. Syst. Evol. Microbiol.">
        <title>The Global Catalogue of Microorganisms (GCM) 10K type strain sequencing project: providing services to taxonomists for standard genome sequencing and annotation.</title>
        <authorList>
            <consortium name="The Broad Institute Genomics Platform"/>
            <consortium name="The Broad Institute Genome Sequencing Center for Infectious Disease"/>
            <person name="Wu L."/>
            <person name="Ma J."/>
        </authorList>
    </citation>
    <scope>NUCLEOTIDE SEQUENCE [LARGE SCALE GENOMIC DNA]</scope>
    <source>
        <strain evidence="4">JCM 18123</strain>
    </source>
</reference>
<evidence type="ECO:0000256" key="1">
    <source>
        <dbReference type="SAM" id="Phobius"/>
    </source>
</evidence>
<dbReference type="RefSeq" id="WP_345556671.1">
    <property type="nucleotide sequence ID" value="NZ_BAABIK010000012.1"/>
</dbReference>
<name>A0ABP9GFF3_9ACTN</name>
<keyword evidence="1" id="KW-1133">Transmembrane helix</keyword>
<keyword evidence="4" id="KW-1185">Reference proteome</keyword>
<sequence>MRLLMTIGLTVSALALCAGAAGASAGIEAVPETAAPGDSVTLRAPCEGPAERLEFTSRAFQGVPSAEVVGGTGTVPVVVAPGTQPGVYGIMAECAGGSSTETVEGELTVVRGPLTPTPFGAPQTGGGGAAPESGPPLLAAVAGAALLALGAAAAAYRRLLRRAA</sequence>